<protein>
    <submittedName>
        <fullName evidence="2">Uncharacterized protein YqeB</fullName>
    </submittedName>
</protein>
<dbReference type="InterPro" id="IPR009078">
    <property type="entry name" value="Ferritin-like_SF"/>
</dbReference>
<dbReference type="Gene3D" id="3.40.50.720">
    <property type="entry name" value="NAD(P)-binding Rossmann-like Domain"/>
    <property type="match status" value="1"/>
</dbReference>
<dbReference type="InterPro" id="IPR007029">
    <property type="entry name" value="YHS_dom"/>
</dbReference>
<reference evidence="2" key="1">
    <citation type="submission" date="2023-03" db="EMBL/GenBank/DDBJ databases">
        <authorList>
            <person name="Steffen K."/>
            <person name="Cardenas P."/>
        </authorList>
    </citation>
    <scope>NUCLEOTIDE SEQUENCE</scope>
</reference>
<name>A0AA35WV49_GEOBA</name>
<dbReference type="InterPro" id="IPR003777">
    <property type="entry name" value="XdhC_CoxI"/>
</dbReference>
<dbReference type="SMART" id="SM00746">
    <property type="entry name" value="TRASH"/>
    <property type="match status" value="1"/>
</dbReference>
<dbReference type="EMBL" id="CASHTH010002705">
    <property type="protein sequence ID" value="CAI8033939.1"/>
    <property type="molecule type" value="Genomic_DNA"/>
</dbReference>
<evidence type="ECO:0000259" key="1">
    <source>
        <dbReference type="SMART" id="SM00746"/>
    </source>
</evidence>
<dbReference type="Proteomes" id="UP001174909">
    <property type="component" value="Unassembled WGS sequence"/>
</dbReference>
<dbReference type="Gene3D" id="1.10.620.20">
    <property type="entry name" value="Ribonucleotide Reductase, subunit A"/>
    <property type="match status" value="1"/>
</dbReference>
<dbReference type="InterPro" id="IPR012348">
    <property type="entry name" value="RNR-like"/>
</dbReference>
<dbReference type="InterPro" id="IPR011017">
    <property type="entry name" value="TRASH_dom"/>
</dbReference>
<dbReference type="AlphaFoldDB" id="A0AA35WV49"/>
<organism evidence="2 3">
    <name type="scientific">Geodia barretti</name>
    <name type="common">Barrett's horny sponge</name>
    <dbReference type="NCBI Taxonomy" id="519541"/>
    <lineage>
        <taxon>Eukaryota</taxon>
        <taxon>Metazoa</taxon>
        <taxon>Porifera</taxon>
        <taxon>Demospongiae</taxon>
        <taxon>Heteroscleromorpha</taxon>
        <taxon>Tetractinellida</taxon>
        <taxon>Astrophorina</taxon>
        <taxon>Geodiidae</taxon>
        <taxon>Geodia</taxon>
    </lineage>
</organism>
<keyword evidence="3" id="KW-1185">Reference proteome</keyword>
<proteinExistence type="predicted"/>
<dbReference type="Pfam" id="PF02625">
    <property type="entry name" value="XdhC_CoxI"/>
    <property type="match status" value="1"/>
</dbReference>
<dbReference type="InterPro" id="IPR052698">
    <property type="entry name" value="MoCofactor_Util/Proc"/>
</dbReference>
<dbReference type="PANTHER" id="PTHR30388">
    <property type="entry name" value="ALDEHYDE OXIDOREDUCTASE MOLYBDENUM COFACTOR ASSEMBLY PROTEIN"/>
    <property type="match status" value="1"/>
</dbReference>
<feature type="domain" description="TRASH" evidence="1">
    <location>
        <begin position="298"/>
        <end position="336"/>
    </location>
</feature>
<dbReference type="InterPro" id="IPR027051">
    <property type="entry name" value="XdhC_Rossmann_dom"/>
</dbReference>
<dbReference type="Pfam" id="PF13478">
    <property type="entry name" value="XdhC_C"/>
    <property type="match status" value="1"/>
</dbReference>
<dbReference type="PANTHER" id="PTHR30388:SF6">
    <property type="entry name" value="XANTHINE DEHYDROGENASE SUBUNIT A-RELATED"/>
    <property type="match status" value="1"/>
</dbReference>
<dbReference type="GO" id="GO:0016491">
    <property type="term" value="F:oxidoreductase activity"/>
    <property type="evidence" value="ECO:0007669"/>
    <property type="project" value="InterPro"/>
</dbReference>
<accession>A0AA35WV49</accession>
<evidence type="ECO:0000313" key="3">
    <source>
        <dbReference type="Proteomes" id="UP001174909"/>
    </source>
</evidence>
<gene>
    <name evidence="2" type="ORF">GBAR_LOCUS19131</name>
</gene>
<comment type="caution">
    <text evidence="2">The sequence shown here is derived from an EMBL/GenBank/DDBJ whole genome shotgun (WGS) entry which is preliminary data.</text>
</comment>
<evidence type="ECO:0000313" key="2">
    <source>
        <dbReference type="EMBL" id="CAI8033939.1"/>
    </source>
</evidence>
<dbReference type="SUPFAM" id="SSF47240">
    <property type="entry name" value="Ferritin-like"/>
    <property type="match status" value="1"/>
</dbReference>
<sequence>MQAVLNGQPATIRRTRQADMFDDLLEQATVLKEQSKPFVLATVVACKPPTSAKPGAKAIVQQDGSFHGWVGGSCAQPLVTQESLKALQDGQARLVLLAPNPQEVDVGLEGTVLIPMTCQSEGTLAIYLEPCLPKPELFVIGQSPMARSLAALGDSLEFRVYACDPSATRELFPNAETLVQQLKGMRELIGPRSYVVVATMGHYDEEALEEILSGKAGYVGLVASPRRGRAVIEYLQGRGISSDALQRVKYPAGLDIGAETPEEIALSILTEIVQRMRADWKGVSPEPATQATRVDSIDPICNMTINVAESRYHSNYNGTTFHFCCLSCKEEFERAPDRYAVPVS</sequence>
<dbReference type="Pfam" id="PF04945">
    <property type="entry name" value="YHS"/>
    <property type="match status" value="1"/>
</dbReference>